<dbReference type="SUPFAM" id="SSF56935">
    <property type="entry name" value="Porins"/>
    <property type="match status" value="1"/>
</dbReference>
<evidence type="ECO:0000313" key="11">
    <source>
        <dbReference type="Proteomes" id="UP000310477"/>
    </source>
</evidence>
<evidence type="ECO:0000256" key="1">
    <source>
        <dbReference type="ARBA" id="ARBA00004571"/>
    </source>
</evidence>
<dbReference type="Gene3D" id="2.170.130.10">
    <property type="entry name" value="TonB-dependent receptor, plug domain"/>
    <property type="match status" value="1"/>
</dbReference>
<accession>A0A4V5NYQ5</accession>
<dbReference type="NCBIfam" id="TIGR04056">
    <property type="entry name" value="OMP_RagA_SusC"/>
    <property type="match status" value="1"/>
</dbReference>
<evidence type="ECO:0000256" key="7">
    <source>
        <dbReference type="PROSITE-ProRule" id="PRU01360"/>
    </source>
</evidence>
<evidence type="ECO:0000256" key="2">
    <source>
        <dbReference type="ARBA" id="ARBA00022448"/>
    </source>
</evidence>
<evidence type="ECO:0000259" key="9">
    <source>
        <dbReference type="Pfam" id="PF07715"/>
    </source>
</evidence>
<dbReference type="AlphaFoldDB" id="A0A4V5NYQ5"/>
<dbReference type="InterPro" id="IPR008969">
    <property type="entry name" value="CarboxyPept-like_regulatory"/>
</dbReference>
<comment type="caution">
    <text evidence="10">The sequence shown here is derived from an EMBL/GenBank/DDBJ whole genome shotgun (WGS) entry which is preliminary data.</text>
</comment>
<organism evidence="10 11">
    <name type="scientific">Pedobacter cryotolerans</name>
    <dbReference type="NCBI Taxonomy" id="2571270"/>
    <lineage>
        <taxon>Bacteria</taxon>
        <taxon>Pseudomonadati</taxon>
        <taxon>Bacteroidota</taxon>
        <taxon>Sphingobacteriia</taxon>
        <taxon>Sphingobacteriales</taxon>
        <taxon>Sphingobacteriaceae</taxon>
        <taxon>Pedobacter</taxon>
    </lineage>
</organism>
<evidence type="ECO:0000256" key="3">
    <source>
        <dbReference type="ARBA" id="ARBA00022452"/>
    </source>
</evidence>
<feature type="domain" description="TonB-dependent receptor plug" evidence="9">
    <location>
        <begin position="128"/>
        <end position="236"/>
    </location>
</feature>
<evidence type="ECO:0000256" key="4">
    <source>
        <dbReference type="ARBA" id="ARBA00022692"/>
    </source>
</evidence>
<dbReference type="InterPro" id="IPR036942">
    <property type="entry name" value="Beta-barrel_TonB_sf"/>
</dbReference>
<keyword evidence="6 7" id="KW-0998">Cell outer membrane</keyword>
<sequence>MANMQFNYFGKMPIVLTCALFVLGLLFTAQTSAQTKFSIKGRVTDLDGKRITVSIRSSAGMAVPDADGAFEIKLLKLSDTIWFSAVGYQRIYRLVKNENELLNVKMTEAIKELNEVVVETGYQTAKPNEINGTVAVIDEKMLNERSGTNILDRLIGQSSGLLLNVGKSNGNPQNTTNLSVRGLGTINGPLDPLIVLDGFIYEGNIANINPNDIENVSILKDAAAASIWGARAGNGVIVLTSKKGKLNQPLQLSVNVNYVWQELPNIGLLNQMDNNDYINVERQLFDEGYFNNIITQTPYAALTPVVELLSALKNGQINQATADRQLGLLAQGNTRQSYLDHFYTNALTQQYSMNVRGGGAKNSYLFSAAYDRAKDETYGMNNKVNFHFANDFKLIRNLELSTNIYYTNAVNKSGRPAYNTQTVGNRYPAYLNFADPSGLARSYRSAYTDTVAKGKFLDWKYYPTEEYKHSYSKTQNQEFFANVGLKYQLMEGLNLQLSYQYQKQDLNTDNVSDEESYAARNLVNTYSQYNTSTGVVKYIVPRGGIMKQNFQTVSSQTARAQFNFNKLIGVHSVNAILGAEQRGADTRASAFSRYGYVADPLNYGLVDVLNSYPQYLTGNFGELGGDGALSSTRYRFVSFYSNLAYTYKGRYILSASVRRDGSNIFGANTNDKWKPLWSAGLGWKIADEPFYDIPWLPVLRLSVNYGQSGNVDMSRTALPVVSYATQAVTQLPFTRIRTINNPDLRWEQLSQVNVKLDFELATQRLNGSFAYYIKHGTDLYGNAPFDYTKWGSRSELVVNVADMKGRGFDLDLHSRNLSGKNWSWNTDLYVSYNLSKTQKYYNITGAGLYGLISGGDMISPVEGWPLYAIAAYKWGGLDANGNPQGYLNGELSTNYNAMAAEAATTGANLQYMGNASPLYFGSFINTVKWKNLSLSINVNYKLGYQVRKPAISYDQLINYGVGHIDFANRWQKAGDELKTNIPSFSYPNIANRDAFFYNAAINTMSGSHLRLDYIKLSYGLSTAQWKFPFRELTLFTAVQNAGILWRSNPYGYDPDYARVIPPTRQFTFGLRASF</sequence>
<dbReference type="EMBL" id="SWBO01000001">
    <property type="protein sequence ID" value="TKC03474.1"/>
    <property type="molecule type" value="Genomic_DNA"/>
</dbReference>
<keyword evidence="11" id="KW-1185">Reference proteome</keyword>
<dbReference type="GO" id="GO:0009279">
    <property type="term" value="C:cell outer membrane"/>
    <property type="evidence" value="ECO:0007669"/>
    <property type="project" value="UniProtKB-SubCell"/>
</dbReference>
<dbReference type="Proteomes" id="UP000310477">
    <property type="component" value="Unassembled WGS sequence"/>
</dbReference>
<evidence type="ECO:0000256" key="6">
    <source>
        <dbReference type="ARBA" id="ARBA00023237"/>
    </source>
</evidence>
<evidence type="ECO:0000256" key="5">
    <source>
        <dbReference type="ARBA" id="ARBA00023136"/>
    </source>
</evidence>
<dbReference type="Pfam" id="PF07715">
    <property type="entry name" value="Plug"/>
    <property type="match status" value="1"/>
</dbReference>
<feature type="signal peptide" evidence="8">
    <location>
        <begin position="1"/>
        <end position="33"/>
    </location>
</feature>
<comment type="similarity">
    <text evidence="7">Belongs to the TonB-dependent receptor family.</text>
</comment>
<keyword evidence="2 7" id="KW-0813">Transport</keyword>
<dbReference type="SUPFAM" id="SSF49464">
    <property type="entry name" value="Carboxypeptidase regulatory domain-like"/>
    <property type="match status" value="1"/>
</dbReference>
<dbReference type="InterPro" id="IPR023996">
    <property type="entry name" value="TonB-dep_OMP_SusC/RagA"/>
</dbReference>
<reference evidence="10 11" key="1">
    <citation type="submission" date="2019-04" db="EMBL/GenBank/DDBJ databases">
        <title>Pedobacter sp. AR-2-6 sp. nov., isolated from Arctic soil.</title>
        <authorList>
            <person name="Dahal R.H."/>
            <person name="Kim D.-U."/>
        </authorList>
    </citation>
    <scope>NUCLEOTIDE SEQUENCE [LARGE SCALE GENOMIC DNA]</scope>
    <source>
        <strain evidence="10 11">AR-2-6</strain>
    </source>
</reference>
<keyword evidence="5 7" id="KW-0472">Membrane</keyword>
<dbReference type="InterPro" id="IPR012910">
    <property type="entry name" value="Plug_dom"/>
</dbReference>
<keyword evidence="4 7" id="KW-0812">Transmembrane</keyword>
<proteinExistence type="inferred from homology"/>
<keyword evidence="3 7" id="KW-1134">Transmembrane beta strand</keyword>
<protein>
    <submittedName>
        <fullName evidence="10">SusC/RagA family TonB-linked outer membrane protein</fullName>
    </submittedName>
</protein>
<gene>
    <name evidence="10" type="ORF">FA045_02580</name>
</gene>
<evidence type="ECO:0000256" key="8">
    <source>
        <dbReference type="SAM" id="SignalP"/>
    </source>
</evidence>
<dbReference type="PROSITE" id="PS52016">
    <property type="entry name" value="TONB_DEPENDENT_REC_3"/>
    <property type="match status" value="1"/>
</dbReference>
<feature type="chain" id="PRO_5020963655" evidence="8">
    <location>
        <begin position="34"/>
        <end position="1074"/>
    </location>
</feature>
<dbReference type="InterPro" id="IPR023997">
    <property type="entry name" value="TonB-dep_OMP_SusC/RagA_CS"/>
</dbReference>
<dbReference type="Gene3D" id="2.40.170.20">
    <property type="entry name" value="TonB-dependent receptor, beta-barrel domain"/>
    <property type="match status" value="1"/>
</dbReference>
<evidence type="ECO:0000313" key="10">
    <source>
        <dbReference type="EMBL" id="TKC03474.1"/>
    </source>
</evidence>
<keyword evidence="8" id="KW-0732">Signal</keyword>
<comment type="subcellular location">
    <subcellularLocation>
        <location evidence="1 7">Cell outer membrane</location>
        <topology evidence="1 7">Multi-pass membrane protein</topology>
    </subcellularLocation>
</comment>
<dbReference type="Pfam" id="PF13715">
    <property type="entry name" value="CarbopepD_reg_2"/>
    <property type="match status" value="1"/>
</dbReference>
<dbReference type="InterPro" id="IPR037066">
    <property type="entry name" value="Plug_dom_sf"/>
</dbReference>
<dbReference type="OrthoDB" id="9768177at2"/>
<dbReference type="NCBIfam" id="TIGR04057">
    <property type="entry name" value="SusC_RagA_signa"/>
    <property type="match status" value="1"/>
</dbReference>
<dbReference type="InterPro" id="IPR039426">
    <property type="entry name" value="TonB-dep_rcpt-like"/>
</dbReference>
<name>A0A4V5NYQ5_9SPHI</name>